<dbReference type="Gene3D" id="3.40.50.720">
    <property type="entry name" value="NAD(P)-binding Rossmann-like Domain"/>
    <property type="match status" value="1"/>
</dbReference>
<evidence type="ECO:0000313" key="4">
    <source>
        <dbReference type="Proteomes" id="UP000604001"/>
    </source>
</evidence>
<dbReference type="Pfam" id="PF13561">
    <property type="entry name" value="adh_short_C2"/>
    <property type="match status" value="1"/>
</dbReference>
<dbReference type="Proteomes" id="UP000604001">
    <property type="component" value="Unassembled WGS sequence"/>
</dbReference>
<sequence>MSAFAADALAGKVILVTGGAGAIGAACVESAERAGAVVVAADLPSATPRPGREVLPLDVTFTASVDALVARVLEEHGRLDGAVNVAGVGGPSARLHEYADVDWSRVLGVNLDGLFRCLRAEVRAMLAHPAGPVAGRGRSVVNISSVTGHVGHPGAAAYSASKHAVEGLTRSAALEYAGDGIRVNSVVPGFIGTELLHSRRTEAEVAALASLHAVDRLGTAEEVAAVVTFLLSDAAAFVTGSSQAVDGGFLAGRLPPSG</sequence>
<comment type="similarity">
    <text evidence="1">Belongs to the short-chain dehydrogenases/reductases (SDR) family.</text>
</comment>
<organism evidence="3 4">
    <name type="scientific">Nocardioides deserti</name>
    <dbReference type="NCBI Taxonomy" id="1588644"/>
    <lineage>
        <taxon>Bacteria</taxon>
        <taxon>Bacillati</taxon>
        <taxon>Actinomycetota</taxon>
        <taxon>Actinomycetes</taxon>
        <taxon>Propionibacteriales</taxon>
        <taxon>Nocardioidaceae</taxon>
        <taxon>Nocardioides</taxon>
    </lineage>
</organism>
<dbReference type="CDD" id="cd05233">
    <property type="entry name" value="SDR_c"/>
    <property type="match status" value="1"/>
</dbReference>
<dbReference type="RefSeq" id="WP_186345290.1">
    <property type="nucleotide sequence ID" value="NZ_BMMR01000003.1"/>
</dbReference>
<gene>
    <name evidence="3" type="ORF">H7344_06990</name>
</gene>
<protein>
    <submittedName>
        <fullName evidence="3">SDR family oxidoreductase</fullName>
    </submittedName>
</protein>
<keyword evidence="2" id="KW-0560">Oxidoreductase</keyword>
<dbReference type="PANTHER" id="PTHR24321">
    <property type="entry name" value="DEHYDROGENASES, SHORT CHAIN"/>
    <property type="match status" value="1"/>
</dbReference>
<dbReference type="EMBL" id="JACMYC010000003">
    <property type="protein sequence ID" value="MBC2960038.1"/>
    <property type="molecule type" value="Genomic_DNA"/>
</dbReference>
<evidence type="ECO:0000313" key="3">
    <source>
        <dbReference type="EMBL" id="MBC2960038.1"/>
    </source>
</evidence>
<dbReference type="InterPro" id="IPR002347">
    <property type="entry name" value="SDR_fam"/>
</dbReference>
<comment type="caution">
    <text evidence="3">The sequence shown here is derived from an EMBL/GenBank/DDBJ whole genome shotgun (WGS) entry which is preliminary data.</text>
</comment>
<evidence type="ECO:0000256" key="1">
    <source>
        <dbReference type="ARBA" id="ARBA00006484"/>
    </source>
</evidence>
<dbReference type="PRINTS" id="PR00081">
    <property type="entry name" value="GDHRDH"/>
</dbReference>
<dbReference type="PRINTS" id="PR00080">
    <property type="entry name" value="SDRFAMILY"/>
</dbReference>
<name>A0ABR6U7E3_9ACTN</name>
<dbReference type="SUPFAM" id="SSF51735">
    <property type="entry name" value="NAD(P)-binding Rossmann-fold domains"/>
    <property type="match status" value="1"/>
</dbReference>
<keyword evidence="4" id="KW-1185">Reference proteome</keyword>
<dbReference type="PANTHER" id="PTHR24321:SF8">
    <property type="entry name" value="ESTRADIOL 17-BETA-DEHYDROGENASE 8-RELATED"/>
    <property type="match status" value="1"/>
</dbReference>
<accession>A0ABR6U7E3</accession>
<reference evidence="3 4" key="1">
    <citation type="submission" date="2020-08" db="EMBL/GenBank/DDBJ databases">
        <title>novel species in genus Nocardioides.</title>
        <authorList>
            <person name="Zhang G."/>
        </authorList>
    </citation>
    <scope>NUCLEOTIDE SEQUENCE [LARGE SCALE GENOMIC DNA]</scope>
    <source>
        <strain evidence="3 4">SC8A-24</strain>
    </source>
</reference>
<dbReference type="InterPro" id="IPR036291">
    <property type="entry name" value="NAD(P)-bd_dom_sf"/>
</dbReference>
<evidence type="ECO:0000256" key="2">
    <source>
        <dbReference type="ARBA" id="ARBA00023002"/>
    </source>
</evidence>
<proteinExistence type="inferred from homology"/>
<dbReference type="InterPro" id="IPR020904">
    <property type="entry name" value="Sc_DH/Rdtase_CS"/>
</dbReference>
<dbReference type="PROSITE" id="PS00061">
    <property type="entry name" value="ADH_SHORT"/>
    <property type="match status" value="1"/>
</dbReference>